<comment type="caution">
    <text evidence="1">The sequence shown here is derived from an EMBL/GenBank/DDBJ whole genome shotgun (WGS) entry which is preliminary data.</text>
</comment>
<proteinExistence type="predicted"/>
<sequence>MATRLSMDVRMLDVIERSSRRMAEQVGSPLVQEWGSFEGYREAAEMEGGEREVYVAIREGVTDPDALEVTTGLPPGEVRRVLEKLKRKGLIEFEEVE</sequence>
<name>A0A0F9PR15_9ZZZZ</name>
<dbReference type="EMBL" id="LAZR01005025">
    <property type="protein sequence ID" value="KKN03506.1"/>
    <property type="molecule type" value="Genomic_DNA"/>
</dbReference>
<evidence type="ECO:0000313" key="1">
    <source>
        <dbReference type="EMBL" id="KKN03506.1"/>
    </source>
</evidence>
<protein>
    <recommendedName>
        <fullName evidence="2">Transcription regulator TrmB N-terminal domain-containing protein</fullName>
    </recommendedName>
</protein>
<organism evidence="1">
    <name type="scientific">marine sediment metagenome</name>
    <dbReference type="NCBI Taxonomy" id="412755"/>
    <lineage>
        <taxon>unclassified sequences</taxon>
        <taxon>metagenomes</taxon>
        <taxon>ecological metagenomes</taxon>
    </lineage>
</organism>
<reference evidence="1" key="1">
    <citation type="journal article" date="2015" name="Nature">
        <title>Complex archaea that bridge the gap between prokaryotes and eukaryotes.</title>
        <authorList>
            <person name="Spang A."/>
            <person name="Saw J.H."/>
            <person name="Jorgensen S.L."/>
            <person name="Zaremba-Niedzwiedzka K."/>
            <person name="Martijn J."/>
            <person name="Lind A.E."/>
            <person name="van Eijk R."/>
            <person name="Schleper C."/>
            <person name="Guy L."/>
            <person name="Ettema T.J."/>
        </authorList>
    </citation>
    <scope>NUCLEOTIDE SEQUENCE</scope>
</reference>
<accession>A0A0F9PR15</accession>
<gene>
    <name evidence="1" type="ORF">LCGC14_1106980</name>
</gene>
<evidence type="ECO:0008006" key="2">
    <source>
        <dbReference type="Google" id="ProtNLM"/>
    </source>
</evidence>
<dbReference type="AlphaFoldDB" id="A0A0F9PR15"/>